<gene>
    <name evidence="14" type="primary">LOC106179007</name>
</gene>
<evidence type="ECO:0000256" key="3">
    <source>
        <dbReference type="ARBA" id="ARBA00022461"/>
    </source>
</evidence>
<evidence type="ECO:0000313" key="14">
    <source>
        <dbReference type="RefSeq" id="XP_013417916.1"/>
    </source>
</evidence>
<dbReference type="InterPro" id="IPR001873">
    <property type="entry name" value="ENaC"/>
</dbReference>
<evidence type="ECO:0000256" key="11">
    <source>
        <dbReference type="RuleBase" id="RU000679"/>
    </source>
</evidence>
<evidence type="ECO:0000256" key="1">
    <source>
        <dbReference type="ARBA" id="ARBA00004141"/>
    </source>
</evidence>
<dbReference type="GeneID" id="106179007"/>
<evidence type="ECO:0000256" key="8">
    <source>
        <dbReference type="ARBA" id="ARBA00023136"/>
    </source>
</evidence>
<evidence type="ECO:0000256" key="2">
    <source>
        <dbReference type="ARBA" id="ARBA00022448"/>
    </source>
</evidence>
<dbReference type="GO" id="GO:0015280">
    <property type="term" value="F:ligand-gated sodium channel activity"/>
    <property type="evidence" value="ECO:0007669"/>
    <property type="project" value="TreeGrafter"/>
</dbReference>
<reference evidence="14" key="1">
    <citation type="submission" date="2025-08" db="UniProtKB">
        <authorList>
            <consortium name="RefSeq"/>
        </authorList>
    </citation>
    <scope>IDENTIFICATION</scope>
    <source>
        <tissue evidence="14">Gonads</tissue>
    </source>
</reference>
<evidence type="ECO:0000256" key="10">
    <source>
        <dbReference type="ARBA" id="ARBA00023303"/>
    </source>
</evidence>
<accession>A0A1S3K6N5</accession>
<evidence type="ECO:0000256" key="6">
    <source>
        <dbReference type="ARBA" id="ARBA00023053"/>
    </source>
</evidence>
<dbReference type="Proteomes" id="UP000085678">
    <property type="component" value="Unplaced"/>
</dbReference>
<keyword evidence="7 11" id="KW-0406">Ion transport</keyword>
<dbReference type="KEGG" id="lak:106179007"/>
<dbReference type="InParanoid" id="A0A1S3K6N5"/>
<sequence length="408" mass="45271">MDVSKGHGWLGGFQKRNAVSAQGEKTSSQMLTSDNADHNEPVKDAMVAFAQSASVLGLKNVVDPKSSLVRRAVWLCCVLAGAAFLCYHIWNRVAYYQSNPVSVNVEVLYSQEPSLVFPAVTVCNINIFRNSSVTAAGVKYMAYVYSASRLSWEGFQRVSQMNLTGYNWSEFFRFHGHRPEEMFLFNQVMVHSPSETPVPQLAGTKVTPGSIVDIAIWQTQVENLPPPHGNCHDSELAYFPVFSQLNCLNECYFNFTLAKCGCQSPPMNYLPDVPSCSPITIFPCLTTPFKEVATAMSTCRCSAPCRERIYNYAVSHAKMTKAFKQDLMHRYPGITESYIDENVVKVKIFYKTLNVEKMTQQKAYTMLALFADIGGALGLILGSTLMTAVEIIDFVAALAARRLCGGKL</sequence>
<comment type="subcellular location">
    <subcellularLocation>
        <location evidence="1">Membrane</location>
        <topology evidence="1">Multi-pass membrane protein</topology>
    </subcellularLocation>
</comment>
<organism evidence="13 14">
    <name type="scientific">Lingula anatina</name>
    <name type="common">Brachiopod</name>
    <name type="synonym">Lingula unguis</name>
    <dbReference type="NCBI Taxonomy" id="7574"/>
    <lineage>
        <taxon>Eukaryota</taxon>
        <taxon>Metazoa</taxon>
        <taxon>Spiralia</taxon>
        <taxon>Lophotrochozoa</taxon>
        <taxon>Brachiopoda</taxon>
        <taxon>Linguliformea</taxon>
        <taxon>Lingulata</taxon>
        <taxon>Lingulida</taxon>
        <taxon>Linguloidea</taxon>
        <taxon>Lingulidae</taxon>
        <taxon>Lingula</taxon>
    </lineage>
</organism>
<keyword evidence="8 12" id="KW-0472">Membrane</keyword>
<keyword evidence="13" id="KW-1185">Reference proteome</keyword>
<keyword evidence="6" id="KW-0915">Sodium</keyword>
<evidence type="ECO:0000313" key="13">
    <source>
        <dbReference type="Proteomes" id="UP000085678"/>
    </source>
</evidence>
<dbReference type="Pfam" id="PF00858">
    <property type="entry name" value="ASC"/>
    <property type="match status" value="2"/>
</dbReference>
<name>A0A1S3K6N5_LINAN</name>
<feature type="transmembrane region" description="Helical" evidence="12">
    <location>
        <begin position="72"/>
        <end position="90"/>
    </location>
</feature>
<dbReference type="GO" id="GO:0005886">
    <property type="term" value="C:plasma membrane"/>
    <property type="evidence" value="ECO:0007669"/>
    <property type="project" value="TreeGrafter"/>
</dbReference>
<dbReference type="Gene3D" id="1.10.287.820">
    <property type="entry name" value="Acid-sensing ion channel domain"/>
    <property type="match status" value="1"/>
</dbReference>
<dbReference type="FunCoup" id="A0A1S3K6N5">
    <property type="interactions" value="56"/>
</dbReference>
<evidence type="ECO:0000256" key="4">
    <source>
        <dbReference type="ARBA" id="ARBA00022692"/>
    </source>
</evidence>
<evidence type="ECO:0000256" key="5">
    <source>
        <dbReference type="ARBA" id="ARBA00022989"/>
    </source>
</evidence>
<evidence type="ECO:0000256" key="12">
    <source>
        <dbReference type="SAM" id="Phobius"/>
    </source>
</evidence>
<keyword evidence="3 11" id="KW-0894">Sodium channel</keyword>
<keyword evidence="10 11" id="KW-0407">Ion channel</keyword>
<keyword evidence="9 11" id="KW-0739">Sodium transport</keyword>
<dbReference type="PANTHER" id="PTHR11690">
    <property type="entry name" value="AMILORIDE-SENSITIVE SODIUM CHANNEL-RELATED"/>
    <property type="match status" value="1"/>
</dbReference>
<proteinExistence type="inferred from homology"/>
<dbReference type="Gene3D" id="1.10.287.770">
    <property type="entry name" value="YojJ-like"/>
    <property type="match status" value="1"/>
</dbReference>
<dbReference type="OrthoDB" id="6109890at2759"/>
<keyword evidence="4 11" id="KW-0812">Transmembrane</keyword>
<dbReference type="RefSeq" id="XP_013417916.1">
    <property type="nucleotide sequence ID" value="XM_013562462.1"/>
</dbReference>
<keyword evidence="2 11" id="KW-0813">Transport</keyword>
<keyword evidence="5 12" id="KW-1133">Transmembrane helix</keyword>
<evidence type="ECO:0000256" key="7">
    <source>
        <dbReference type="ARBA" id="ARBA00023065"/>
    </source>
</evidence>
<comment type="similarity">
    <text evidence="11">Belongs to the amiloride-sensitive sodium channel (TC 1.A.6) family.</text>
</comment>
<protein>
    <submittedName>
        <fullName evidence="14">Acid-sensing ion channel 3-like</fullName>
    </submittedName>
</protein>
<evidence type="ECO:0000256" key="9">
    <source>
        <dbReference type="ARBA" id="ARBA00023201"/>
    </source>
</evidence>
<dbReference type="AlphaFoldDB" id="A0A1S3K6N5"/>